<reference evidence="2" key="1">
    <citation type="submission" date="2020-06" db="EMBL/GenBank/DDBJ databases">
        <title>Legume-microbial interactions unlock mineral nutrients during tropical forest succession.</title>
        <authorList>
            <person name="Epihov D.Z."/>
        </authorList>
    </citation>
    <scope>NUCLEOTIDE SEQUENCE [LARGE SCALE GENOMIC DNA]</scope>
    <source>
        <strain evidence="2">Pan2503</strain>
    </source>
</reference>
<sequence>APSSSFDPWHRPGATPWLRAEWVGLLINLAVLFILVALPSTMAALLSVGFAASFGQRILGRFYRVVCWVADAAPIVLLCSFALLLAAYHPYANPLLTSASREDIFAASRVSGALPRPLAVFVFNLLYIRSRYYFWLGSTAILSAVLLVLLYRMVSKRRVPNRNG</sequence>
<feature type="transmembrane region" description="Helical" evidence="1">
    <location>
        <begin position="65"/>
        <end position="88"/>
    </location>
</feature>
<dbReference type="Proteomes" id="UP000567293">
    <property type="component" value="Unassembled WGS sequence"/>
</dbReference>
<accession>A0A7V8NW60</accession>
<evidence type="ECO:0000313" key="2">
    <source>
        <dbReference type="EMBL" id="MBA0088567.1"/>
    </source>
</evidence>
<proteinExistence type="predicted"/>
<keyword evidence="3" id="KW-1185">Reference proteome</keyword>
<gene>
    <name evidence="2" type="ORF">HRJ53_26570</name>
</gene>
<evidence type="ECO:0000313" key="3">
    <source>
        <dbReference type="Proteomes" id="UP000567293"/>
    </source>
</evidence>
<keyword evidence="1" id="KW-0472">Membrane</keyword>
<comment type="caution">
    <text evidence="2">The sequence shown here is derived from an EMBL/GenBank/DDBJ whole genome shotgun (WGS) entry which is preliminary data.</text>
</comment>
<dbReference type="EMBL" id="JACDQQ010002566">
    <property type="protein sequence ID" value="MBA0088567.1"/>
    <property type="molecule type" value="Genomic_DNA"/>
</dbReference>
<feature type="transmembrane region" description="Helical" evidence="1">
    <location>
        <begin position="132"/>
        <end position="154"/>
    </location>
</feature>
<name>A0A7V8NW60_9BACT</name>
<dbReference type="AlphaFoldDB" id="A0A7V8NW60"/>
<feature type="transmembrane region" description="Helical" evidence="1">
    <location>
        <begin position="25"/>
        <end position="53"/>
    </location>
</feature>
<keyword evidence="1" id="KW-1133">Transmembrane helix</keyword>
<keyword evidence="1" id="KW-0812">Transmembrane</keyword>
<protein>
    <submittedName>
        <fullName evidence="2">Uncharacterized protein</fullName>
    </submittedName>
</protein>
<evidence type="ECO:0000256" key="1">
    <source>
        <dbReference type="SAM" id="Phobius"/>
    </source>
</evidence>
<feature type="non-terminal residue" evidence="2">
    <location>
        <position position="1"/>
    </location>
</feature>
<organism evidence="2 3">
    <name type="scientific">Candidatus Acidiferrum panamense</name>
    <dbReference type="NCBI Taxonomy" id="2741543"/>
    <lineage>
        <taxon>Bacteria</taxon>
        <taxon>Pseudomonadati</taxon>
        <taxon>Acidobacteriota</taxon>
        <taxon>Terriglobia</taxon>
        <taxon>Candidatus Acidiferrales</taxon>
        <taxon>Candidatus Acidiferrum</taxon>
    </lineage>
</organism>